<dbReference type="PANTHER" id="PTHR45855">
    <property type="entry name" value="TRANSCRIPTION FACTOR PIF1-RELATED"/>
    <property type="match status" value="1"/>
</dbReference>
<feature type="domain" description="BHLH" evidence="7">
    <location>
        <begin position="28"/>
        <end position="77"/>
    </location>
</feature>
<dbReference type="InterPro" id="IPR047265">
    <property type="entry name" value="PIF1-like_bHLH"/>
</dbReference>
<dbReference type="Pfam" id="PF00010">
    <property type="entry name" value="HLH"/>
    <property type="match status" value="1"/>
</dbReference>
<dbReference type="AlphaFoldDB" id="A0A2P2KAI2"/>
<dbReference type="InterPro" id="IPR031066">
    <property type="entry name" value="bHLH_ALC-like_plant"/>
</dbReference>
<evidence type="ECO:0000256" key="4">
    <source>
        <dbReference type="ARBA" id="ARBA00023163"/>
    </source>
</evidence>
<evidence type="ECO:0000256" key="5">
    <source>
        <dbReference type="ARBA" id="ARBA00023242"/>
    </source>
</evidence>
<accession>A0A2P2KAI2</accession>
<name>A0A2P2KAI2_RHIMU</name>
<organism evidence="8">
    <name type="scientific">Rhizophora mucronata</name>
    <name type="common">Asiatic mangrove</name>
    <dbReference type="NCBI Taxonomy" id="61149"/>
    <lineage>
        <taxon>Eukaryota</taxon>
        <taxon>Viridiplantae</taxon>
        <taxon>Streptophyta</taxon>
        <taxon>Embryophyta</taxon>
        <taxon>Tracheophyta</taxon>
        <taxon>Spermatophyta</taxon>
        <taxon>Magnoliopsida</taxon>
        <taxon>eudicotyledons</taxon>
        <taxon>Gunneridae</taxon>
        <taxon>Pentapetalae</taxon>
        <taxon>rosids</taxon>
        <taxon>fabids</taxon>
        <taxon>Malpighiales</taxon>
        <taxon>Rhizophoraceae</taxon>
        <taxon>Rhizophora</taxon>
    </lineage>
</organism>
<dbReference type="PROSITE" id="PS50888">
    <property type="entry name" value="BHLH"/>
    <property type="match status" value="1"/>
</dbReference>
<evidence type="ECO:0000256" key="6">
    <source>
        <dbReference type="SAM" id="MobiDB-lite"/>
    </source>
</evidence>
<keyword evidence="2" id="KW-0805">Transcription regulation</keyword>
<evidence type="ECO:0000256" key="2">
    <source>
        <dbReference type="ARBA" id="ARBA00023015"/>
    </source>
</evidence>
<feature type="region of interest" description="Disordered" evidence="6">
    <location>
        <begin position="8"/>
        <end position="40"/>
    </location>
</feature>
<dbReference type="InterPro" id="IPR011598">
    <property type="entry name" value="bHLH_dom"/>
</dbReference>
<feature type="compositionally biased region" description="Basic residues" evidence="6">
    <location>
        <begin position="17"/>
        <end position="27"/>
    </location>
</feature>
<evidence type="ECO:0000256" key="1">
    <source>
        <dbReference type="ARBA" id="ARBA00004123"/>
    </source>
</evidence>
<evidence type="ECO:0000256" key="3">
    <source>
        <dbReference type="ARBA" id="ARBA00023125"/>
    </source>
</evidence>
<protein>
    <submittedName>
        <fullName evidence="8">Transcription factor PIF4</fullName>
    </submittedName>
</protein>
<keyword evidence="3" id="KW-0238">DNA-binding</keyword>
<evidence type="ECO:0000313" key="8">
    <source>
        <dbReference type="EMBL" id="MBX02687.1"/>
    </source>
</evidence>
<comment type="subcellular location">
    <subcellularLocation>
        <location evidence="1">Nucleus</location>
    </subcellularLocation>
</comment>
<dbReference type="FunFam" id="4.10.280.10:FF:000004">
    <property type="entry name" value="Basic helix-loop-helix transcription factor"/>
    <property type="match status" value="1"/>
</dbReference>
<feature type="region of interest" description="Disordered" evidence="6">
    <location>
        <begin position="197"/>
        <end position="225"/>
    </location>
</feature>
<dbReference type="InterPro" id="IPR036638">
    <property type="entry name" value="HLH_DNA-bd_sf"/>
</dbReference>
<reference evidence="8" key="1">
    <citation type="submission" date="2018-02" db="EMBL/GenBank/DDBJ databases">
        <title>Rhizophora mucronata_Transcriptome.</title>
        <authorList>
            <person name="Meera S.P."/>
            <person name="Sreeshan A."/>
            <person name="Augustine A."/>
        </authorList>
    </citation>
    <scope>NUCLEOTIDE SEQUENCE</scope>
    <source>
        <tissue evidence="8">Leaf</tissue>
    </source>
</reference>
<dbReference type="Gene3D" id="4.10.280.10">
    <property type="entry name" value="Helix-loop-helix DNA-binding domain"/>
    <property type="match status" value="1"/>
</dbReference>
<sequence>MHMIQAAELESAAANKPAKRPGSVHRTRSAEVHNLSERKRRDRINEKMKALQELIPHCNKTDKASMLDEAIEYLKSLQWQLQVMWMGSGMGTMMFPGIHHYMSPMGMRMVPPCLPSSVHSALHLSRVPLVDQSVTLSPAQNPAIICQTPVLHPANYQNQMQNPALADHYAHFMGFHTQNASQAANMFRFVSPTLQQTQAVPQPGGTRGQTGNPAATTDHPPSSKK</sequence>
<dbReference type="PANTHER" id="PTHR45855:SF36">
    <property type="entry name" value="TRANSCRIPTION FACTOR PIF4"/>
    <property type="match status" value="1"/>
</dbReference>
<dbReference type="GO" id="GO:0046983">
    <property type="term" value="F:protein dimerization activity"/>
    <property type="evidence" value="ECO:0007669"/>
    <property type="project" value="InterPro"/>
</dbReference>
<dbReference type="CDD" id="cd11445">
    <property type="entry name" value="bHLH_AtPIF_like"/>
    <property type="match status" value="1"/>
</dbReference>
<evidence type="ECO:0000259" key="7">
    <source>
        <dbReference type="PROSITE" id="PS50888"/>
    </source>
</evidence>
<proteinExistence type="predicted"/>
<dbReference type="EMBL" id="GGEC01022203">
    <property type="protein sequence ID" value="MBX02687.1"/>
    <property type="molecule type" value="Transcribed_RNA"/>
</dbReference>
<dbReference type="SUPFAM" id="SSF47459">
    <property type="entry name" value="HLH, helix-loop-helix DNA-binding domain"/>
    <property type="match status" value="1"/>
</dbReference>
<dbReference type="SMART" id="SM00353">
    <property type="entry name" value="HLH"/>
    <property type="match status" value="1"/>
</dbReference>
<keyword evidence="5" id="KW-0539">Nucleus</keyword>
<dbReference type="GO" id="GO:0003677">
    <property type="term" value="F:DNA binding"/>
    <property type="evidence" value="ECO:0007669"/>
    <property type="project" value="UniProtKB-KW"/>
</dbReference>
<keyword evidence="4" id="KW-0804">Transcription</keyword>
<dbReference type="GO" id="GO:0005634">
    <property type="term" value="C:nucleus"/>
    <property type="evidence" value="ECO:0007669"/>
    <property type="project" value="UniProtKB-SubCell"/>
</dbReference>
<feature type="compositionally biased region" description="Basic and acidic residues" evidence="6">
    <location>
        <begin position="28"/>
        <end position="40"/>
    </location>
</feature>